<keyword evidence="1" id="KW-0175">Coiled coil</keyword>
<dbReference type="OrthoDB" id="122360at2759"/>
<proteinExistence type="predicted"/>
<dbReference type="EMBL" id="JAGDFL010001262">
    <property type="protein sequence ID" value="KAG7376839.1"/>
    <property type="molecule type" value="Genomic_DNA"/>
</dbReference>
<dbReference type="Proteomes" id="UP000693981">
    <property type="component" value="Unassembled WGS sequence"/>
</dbReference>
<evidence type="ECO:0000313" key="3">
    <source>
        <dbReference type="Proteomes" id="UP000693981"/>
    </source>
</evidence>
<accession>A0A8T1V9S5</accession>
<gene>
    <name evidence="2" type="ORF">PHYBOEH_001271</name>
</gene>
<name>A0A8T1V9S5_9STRA</name>
<reference evidence="2" key="1">
    <citation type="submission" date="2021-02" db="EMBL/GenBank/DDBJ databases">
        <authorList>
            <person name="Palmer J.M."/>
        </authorList>
    </citation>
    <scope>NUCLEOTIDE SEQUENCE</scope>
    <source>
        <strain evidence="2">SCRP23</strain>
    </source>
</reference>
<keyword evidence="3" id="KW-1185">Reference proteome</keyword>
<protein>
    <submittedName>
        <fullName evidence="2">Uncharacterized protein</fullName>
    </submittedName>
</protein>
<dbReference type="AlphaFoldDB" id="A0A8T1V9S5"/>
<evidence type="ECO:0000256" key="1">
    <source>
        <dbReference type="SAM" id="Coils"/>
    </source>
</evidence>
<organism evidence="2 3">
    <name type="scientific">Phytophthora boehmeriae</name>
    <dbReference type="NCBI Taxonomy" id="109152"/>
    <lineage>
        <taxon>Eukaryota</taxon>
        <taxon>Sar</taxon>
        <taxon>Stramenopiles</taxon>
        <taxon>Oomycota</taxon>
        <taxon>Peronosporomycetes</taxon>
        <taxon>Peronosporales</taxon>
        <taxon>Peronosporaceae</taxon>
        <taxon>Phytophthora</taxon>
    </lineage>
</organism>
<feature type="coiled-coil region" evidence="1">
    <location>
        <begin position="36"/>
        <end position="107"/>
    </location>
</feature>
<evidence type="ECO:0000313" key="2">
    <source>
        <dbReference type="EMBL" id="KAG7376839.1"/>
    </source>
</evidence>
<sequence length="226" mass="26834">MQQFTSSGFLTSELDVLNAILATEEDREHEYHCRRMVNFRRKKKQERKELNDELRRLQRAMKMQEDIARSDARIIRQSRDPSVMTLLREVIVEKEALLAQNMALRKEIQTHTTFYKLLQEEPQCNKEYQSQSEKATLWPSVDQEGWRVHIPDGEQSFYFHPFSREQFDAFPNPFDPGFFNESLFPYVETFLGWKAYQVLPPPDKPLLVRVQCTKRLQCSVEEELVG</sequence>
<comment type="caution">
    <text evidence="2">The sequence shown here is derived from an EMBL/GenBank/DDBJ whole genome shotgun (WGS) entry which is preliminary data.</text>
</comment>